<evidence type="ECO:0000256" key="3">
    <source>
        <dbReference type="RuleBase" id="RU003718"/>
    </source>
</evidence>
<organism evidence="5 6">
    <name type="scientific">Stephania yunnanensis</name>
    <dbReference type="NCBI Taxonomy" id="152371"/>
    <lineage>
        <taxon>Eukaryota</taxon>
        <taxon>Viridiplantae</taxon>
        <taxon>Streptophyta</taxon>
        <taxon>Embryophyta</taxon>
        <taxon>Tracheophyta</taxon>
        <taxon>Spermatophyta</taxon>
        <taxon>Magnoliopsida</taxon>
        <taxon>Ranunculales</taxon>
        <taxon>Menispermaceae</taxon>
        <taxon>Menispermoideae</taxon>
        <taxon>Cissampelideae</taxon>
        <taxon>Stephania</taxon>
    </lineage>
</organism>
<dbReference type="EC" id="2.4.1.-" evidence="4"/>
<proteinExistence type="inferred from homology"/>
<evidence type="ECO:0000313" key="6">
    <source>
        <dbReference type="Proteomes" id="UP001420932"/>
    </source>
</evidence>
<name>A0AAP0KIT1_9MAGN</name>
<dbReference type="InterPro" id="IPR035595">
    <property type="entry name" value="UDP_glycos_trans_CS"/>
</dbReference>
<evidence type="ECO:0000256" key="1">
    <source>
        <dbReference type="ARBA" id="ARBA00009995"/>
    </source>
</evidence>
<evidence type="ECO:0000256" key="2">
    <source>
        <dbReference type="ARBA" id="ARBA00022679"/>
    </source>
</evidence>
<dbReference type="PANTHER" id="PTHR48048:SF45">
    <property type="entry name" value="GLYCOSYLTRANSFERASE"/>
    <property type="match status" value="1"/>
</dbReference>
<keyword evidence="2 3" id="KW-0808">Transferase</keyword>
<keyword evidence="3" id="KW-0328">Glycosyltransferase</keyword>
<dbReference type="PROSITE" id="PS00375">
    <property type="entry name" value="UDPGT"/>
    <property type="match status" value="1"/>
</dbReference>
<comment type="caution">
    <text evidence="5">The sequence shown here is derived from an EMBL/GenBank/DDBJ whole genome shotgun (WGS) entry which is preliminary data.</text>
</comment>
<evidence type="ECO:0000313" key="5">
    <source>
        <dbReference type="EMBL" id="KAK9152234.1"/>
    </source>
</evidence>
<dbReference type="Gene3D" id="3.40.50.2000">
    <property type="entry name" value="Glycogen Phosphorylase B"/>
    <property type="match status" value="2"/>
</dbReference>
<dbReference type="GO" id="GO:0035251">
    <property type="term" value="F:UDP-glucosyltransferase activity"/>
    <property type="evidence" value="ECO:0007669"/>
    <property type="project" value="InterPro"/>
</dbReference>
<protein>
    <recommendedName>
        <fullName evidence="4">Glycosyltransferase</fullName>
        <ecNumber evidence="4">2.4.1.-</ecNumber>
    </recommendedName>
</protein>
<dbReference type="AlphaFoldDB" id="A0AAP0KIT1"/>
<dbReference type="SUPFAM" id="SSF53756">
    <property type="entry name" value="UDP-Glycosyltransferase/glycogen phosphorylase"/>
    <property type="match status" value="1"/>
</dbReference>
<gene>
    <name evidence="5" type="ORF">Syun_010543</name>
</gene>
<dbReference type="CDD" id="cd03784">
    <property type="entry name" value="GT1_Gtf-like"/>
    <property type="match status" value="1"/>
</dbReference>
<sequence>MKSKAELIVVPGPGIGHLVPTIEFARALTQRDHRVSLTVLVMDDSPIAPATPTPHHFASLISTDHLRLVQLPSLSPQTISQILANGPGIPRIGLLVHHYMPIIKDSVSRLVSTELTQLDGFILDTYTSGVLEIADELGVPSYVYCTYGAAVLGLMLHLPDLDSVVETESGSNSAELTTPSYRNSVPRSAFPQFMFHKDDEGYKRLLDLSKKLRNVKGILVNSFAEFESYAFDSIDRMVCESQDQVLRKVYPVGPMIDRSGEMHQSANGAHLDQIMEFLDKQPRKSVIFLCFGSLGSLKPGQVTEIANGLERSGHRFLWALRRPSNSNSNNEGGADLEGGIPDGFTERTAGRGLVCGWAPQVRVLGHVATGCFVSHCGWNSSLESVWFGVPMLTWPLYAEQPLNAFELVRELGVAIEMRRWEEEEEEVTSAEAVERSVKCAMEGHVAVKMRERGDEMRELSRKAVGVGGSSYVSMGRFIDDLLLS</sequence>
<dbReference type="FunFam" id="3.40.50.2000:FF:000056">
    <property type="entry name" value="Glycosyltransferase"/>
    <property type="match status" value="1"/>
</dbReference>
<evidence type="ECO:0000256" key="4">
    <source>
        <dbReference type="RuleBase" id="RU362057"/>
    </source>
</evidence>
<accession>A0AAP0KIT1</accession>
<comment type="similarity">
    <text evidence="1 3">Belongs to the UDP-glycosyltransferase family.</text>
</comment>
<keyword evidence="6" id="KW-1185">Reference proteome</keyword>
<dbReference type="InterPro" id="IPR050481">
    <property type="entry name" value="UDP-glycosyltransf_plant"/>
</dbReference>
<dbReference type="Pfam" id="PF00201">
    <property type="entry name" value="UDPGT"/>
    <property type="match status" value="1"/>
</dbReference>
<reference evidence="5 6" key="1">
    <citation type="submission" date="2024-01" db="EMBL/GenBank/DDBJ databases">
        <title>Genome assemblies of Stephania.</title>
        <authorList>
            <person name="Yang L."/>
        </authorList>
    </citation>
    <scope>NUCLEOTIDE SEQUENCE [LARGE SCALE GENOMIC DNA]</scope>
    <source>
        <strain evidence="5">YNDBR</strain>
        <tissue evidence="5">Leaf</tissue>
    </source>
</reference>
<dbReference type="PANTHER" id="PTHR48048">
    <property type="entry name" value="GLYCOSYLTRANSFERASE"/>
    <property type="match status" value="1"/>
</dbReference>
<dbReference type="Proteomes" id="UP001420932">
    <property type="component" value="Unassembled WGS sequence"/>
</dbReference>
<dbReference type="EMBL" id="JBBNAF010000004">
    <property type="protein sequence ID" value="KAK9152234.1"/>
    <property type="molecule type" value="Genomic_DNA"/>
</dbReference>
<dbReference type="InterPro" id="IPR002213">
    <property type="entry name" value="UDP_glucos_trans"/>
</dbReference>